<reference evidence="1 2" key="1">
    <citation type="journal article" date="2019" name="Front. Microbiol.">
        <title>Genomic Features for Desiccation Tolerance and Sugar Biosynthesis in the Extremophile Gloeocapsopsis sp. UTEX B3054.</title>
        <authorList>
            <person name="Urrejola C."/>
            <person name="Alcorta J."/>
            <person name="Salas L."/>
            <person name="Vasquez M."/>
            <person name="Polz M.F."/>
            <person name="Vicuna R."/>
            <person name="Diez B."/>
        </authorList>
    </citation>
    <scope>NUCLEOTIDE SEQUENCE [LARGE SCALE GENOMIC DNA]</scope>
    <source>
        <strain evidence="1 2">1H9</strain>
    </source>
</reference>
<protein>
    <submittedName>
        <fullName evidence="1">Uncharacterized protein</fullName>
    </submittedName>
</protein>
<evidence type="ECO:0000313" key="1">
    <source>
        <dbReference type="EMBL" id="MUL35261.1"/>
    </source>
</evidence>
<keyword evidence="2" id="KW-1185">Reference proteome</keyword>
<gene>
    <name evidence="1" type="ORF">BWI75_02510</name>
</gene>
<organism evidence="1 2">
    <name type="scientific">Gloeocapsopsis dulcis AAB1 = 1H9</name>
    <dbReference type="NCBI Taxonomy" id="1433147"/>
    <lineage>
        <taxon>Bacteria</taxon>
        <taxon>Bacillati</taxon>
        <taxon>Cyanobacteriota</taxon>
        <taxon>Cyanophyceae</taxon>
        <taxon>Oscillatoriophycideae</taxon>
        <taxon>Chroococcales</taxon>
        <taxon>Chroococcaceae</taxon>
        <taxon>Gloeocapsopsis</taxon>
        <taxon>Gloeocapsopsis dulcis</taxon>
    </lineage>
</organism>
<proteinExistence type="predicted"/>
<accession>A0A6N8FQD1</accession>
<dbReference type="AlphaFoldDB" id="A0A6N8FQD1"/>
<sequence>MSVYSLLRVILGAIAPCFNYLEKNNQLPPDLYGKLGIKRGLKVSFFWSRDAEGRGSRGNWEL</sequence>
<dbReference type="EMBL" id="NAPY01000002">
    <property type="protein sequence ID" value="MUL35261.1"/>
    <property type="molecule type" value="Genomic_DNA"/>
</dbReference>
<name>A0A6N8FQD1_9CHRO</name>
<comment type="caution">
    <text evidence="1">The sequence shown here is derived from an EMBL/GenBank/DDBJ whole genome shotgun (WGS) entry which is preliminary data.</text>
</comment>
<evidence type="ECO:0000313" key="2">
    <source>
        <dbReference type="Proteomes" id="UP000441797"/>
    </source>
</evidence>
<dbReference type="Proteomes" id="UP000441797">
    <property type="component" value="Unassembled WGS sequence"/>
</dbReference>